<dbReference type="InterPro" id="IPR040185">
    <property type="entry name" value="Far11/STRP"/>
</dbReference>
<organism evidence="5">
    <name type="scientific">Darwinula stevensoni</name>
    <dbReference type="NCBI Taxonomy" id="69355"/>
    <lineage>
        <taxon>Eukaryota</taxon>
        <taxon>Metazoa</taxon>
        <taxon>Ecdysozoa</taxon>
        <taxon>Arthropoda</taxon>
        <taxon>Crustacea</taxon>
        <taxon>Oligostraca</taxon>
        <taxon>Ostracoda</taxon>
        <taxon>Podocopa</taxon>
        <taxon>Podocopida</taxon>
        <taxon>Darwinulocopina</taxon>
        <taxon>Darwinuloidea</taxon>
        <taxon>Darwinulidae</taxon>
        <taxon>Darwinula</taxon>
    </lineage>
</organism>
<evidence type="ECO:0000256" key="2">
    <source>
        <dbReference type="SAM" id="MobiDB-lite"/>
    </source>
</evidence>
<dbReference type="GO" id="GO:0007010">
    <property type="term" value="P:cytoskeleton organization"/>
    <property type="evidence" value="ECO:0007669"/>
    <property type="project" value="TreeGrafter"/>
</dbReference>
<dbReference type="AlphaFoldDB" id="A0A7R8XET1"/>
<dbReference type="EMBL" id="CAJPEV010002089">
    <property type="protein sequence ID" value="CAG0895605.1"/>
    <property type="molecule type" value="Genomic_DNA"/>
</dbReference>
<protein>
    <recommendedName>
        <fullName evidence="7">Striatin-interacting protein 1</fullName>
    </recommendedName>
</protein>
<gene>
    <name evidence="5" type="ORF">DSTB1V02_LOCUS8783</name>
</gene>
<dbReference type="Pfam" id="PF11882">
    <property type="entry name" value="DUF3402"/>
    <property type="match status" value="1"/>
</dbReference>
<dbReference type="InterPro" id="IPR012486">
    <property type="entry name" value="Far11/STRP_N"/>
</dbReference>
<evidence type="ECO:0000259" key="4">
    <source>
        <dbReference type="SMART" id="SM01293"/>
    </source>
</evidence>
<proteinExistence type="inferred from homology"/>
<dbReference type="InterPro" id="IPR021819">
    <property type="entry name" value="Far11/STRP_C"/>
</dbReference>
<evidence type="ECO:0000313" key="6">
    <source>
        <dbReference type="Proteomes" id="UP000677054"/>
    </source>
</evidence>
<feature type="region of interest" description="Disordered" evidence="2">
    <location>
        <begin position="313"/>
        <end position="332"/>
    </location>
</feature>
<sequence>MSALDLGEIDFSYDDSDTYPNEIAELYSYTEGPEFQQNLKAFHELMGEYGTQRQWHSLDEKKQKGVVLRLLDQIELTRKEARLKGIRAILYITQGAWGEVQSDEEQMSSTRKNVLIMYHLGVFDACVEQLKLEIENSNAAAAGVRKPAVSLADSLETRLVLSILYTFVETMRRSRPDDTDDVKKAREEFRADVGGSGGEEPFAVILLSVVTKFCSGSAPHFPMRKVLLLLWKVILFSLGGMKDLARIKNEAREAAGLQPITEDTLDVTRNMRPASPPASSTDIGETPGLIGAQRPSRRVGLLQMGLMKQSSLDETTVNGNLDGDSEISPGYEEDIQEIEERRAMEERGELPQPPSPRPSTPTPPRGKALPWIPKVRPKDINIFLETARMKFFGYRLKDDRVSLIGLPLPLHEGVSVLKQHVYVSLAEKQMEREECINDNPVSCAEEDIPQIPSEILYQAMLPSLPQSMIALLKILLAASPTSKTKTESINIMADVLPEEMPIAILDFPSCVLGLGTGAGDLTEESLNIGETGSICWRNMFSCVNLLRVLNKLTKWKHSRIMMLVVFKSAPILKRALKVRHALLQLYALKLLKMQTKYLGRQWRKSNMKTLSAIYQKVRHRLNDDWAYGNDLDARPWDFQAEECSLRANVDRFNSRRYGNRGGTEGGEFEPMDNWVISALGKHIELTDEFKQHYEIWLQQEVFTNSIDWDQLVDQRLLW</sequence>
<evidence type="ECO:0000313" key="5">
    <source>
        <dbReference type="EMBL" id="CAD7248982.1"/>
    </source>
</evidence>
<feature type="region of interest" description="Disordered" evidence="2">
    <location>
        <begin position="344"/>
        <end position="371"/>
    </location>
</feature>
<feature type="domain" description="Far11/STRP C-terminal" evidence="4">
    <location>
        <begin position="407"/>
        <end position="693"/>
    </location>
</feature>
<dbReference type="EMBL" id="LR901606">
    <property type="protein sequence ID" value="CAD7248982.1"/>
    <property type="molecule type" value="Genomic_DNA"/>
</dbReference>
<dbReference type="Pfam" id="PF07923">
    <property type="entry name" value="N1221"/>
    <property type="match status" value="1"/>
</dbReference>
<accession>A0A7R8XET1</accession>
<dbReference type="GO" id="GO:0005829">
    <property type="term" value="C:cytosol"/>
    <property type="evidence" value="ECO:0007669"/>
    <property type="project" value="TreeGrafter"/>
</dbReference>
<feature type="compositionally biased region" description="Pro residues" evidence="2">
    <location>
        <begin position="351"/>
        <end position="364"/>
    </location>
</feature>
<reference evidence="5" key="1">
    <citation type="submission" date="2020-11" db="EMBL/GenBank/DDBJ databases">
        <authorList>
            <person name="Tran Van P."/>
        </authorList>
    </citation>
    <scope>NUCLEOTIDE SEQUENCE</scope>
</reference>
<dbReference type="SMART" id="SM01292">
    <property type="entry name" value="N1221"/>
    <property type="match status" value="1"/>
</dbReference>
<feature type="region of interest" description="Disordered" evidence="2">
    <location>
        <begin position="273"/>
        <end position="294"/>
    </location>
</feature>
<name>A0A7R8XET1_9CRUS</name>
<dbReference type="PANTHER" id="PTHR13239">
    <property type="entry name" value="PROTEIN REQUIRED FOR HYPHAL ANASTOMOSIS HAM-2"/>
    <property type="match status" value="1"/>
</dbReference>
<evidence type="ECO:0000259" key="3">
    <source>
        <dbReference type="SMART" id="SM01292"/>
    </source>
</evidence>
<dbReference type="SMART" id="SM01293">
    <property type="entry name" value="DUF3402"/>
    <property type="match status" value="1"/>
</dbReference>
<dbReference type="OrthoDB" id="18234at2759"/>
<evidence type="ECO:0000256" key="1">
    <source>
        <dbReference type="ARBA" id="ARBA00007062"/>
    </source>
</evidence>
<keyword evidence="6" id="KW-1185">Reference proteome</keyword>
<feature type="domain" description="Far11/STRP N-terminal" evidence="3">
    <location>
        <begin position="8"/>
        <end position="340"/>
    </location>
</feature>
<dbReference type="PANTHER" id="PTHR13239:SF4">
    <property type="entry name" value="AT25231P"/>
    <property type="match status" value="1"/>
</dbReference>
<evidence type="ECO:0008006" key="7">
    <source>
        <dbReference type="Google" id="ProtNLM"/>
    </source>
</evidence>
<dbReference type="Proteomes" id="UP000677054">
    <property type="component" value="Unassembled WGS sequence"/>
</dbReference>
<comment type="similarity">
    <text evidence="1">Belongs to the STRIP family.</text>
</comment>